<dbReference type="Gene3D" id="3.20.20.140">
    <property type="entry name" value="Metal-dependent hydrolases"/>
    <property type="match status" value="1"/>
</dbReference>
<name>A0A7S2UWP9_9STRA</name>
<feature type="binding site" evidence="5">
    <location>
        <position position="171"/>
    </location>
    <ligand>
        <name>a divalent metal cation</name>
        <dbReference type="ChEBI" id="CHEBI:60240"/>
        <label>2</label>
    </ligand>
</feature>
<evidence type="ECO:0000256" key="5">
    <source>
        <dbReference type="PIRSR" id="PIRSR005902-1"/>
    </source>
</evidence>
<sequence length="279" mass="30429">MNVSSSYLSSGGGLSVFDCHAHMTDTEFSNDLENVLEMCNATGVQGLVCVSSGVHDSEKVLQLGSKHPSVIPSVGLHPEFANISDLPTIITQITQYHDQLASVGEVGLDYSPHILGEGEAEERKAIQREVFSQQVLKAVELDLPLNVHSRAAGHHTLDLLRELGATRVVMHAFDGRAHYAERAVSESGYYFSVPPCIVRSPQLQKLVRRLPLDHLLLESDSPALAPVKGERNCPSNIIVSCEEIAKIKQVSVQEVAAITYANAMKLLNIPETFQQTIIN</sequence>
<gene>
    <name evidence="6" type="ORF">FJAP1339_LOCUS3957</name>
</gene>
<accession>A0A7S2UWP9</accession>
<evidence type="ECO:0000313" key="6">
    <source>
        <dbReference type="EMBL" id="CAD9861435.1"/>
    </source>
</evidence>
<evidence type="ECO:0008006" key="7">
    <source>
        <dbReference type="Google" id="ProtNLM"/>
    </source>
</evidence>
<proteinExistence type="inferred from homology"/>
<dbReference type="AlphaFoldDB" id="A0A7S2UWP9"/>
<dbReference type="PANTHER" id="PTHR46317">
    <property type="entry name" value="HYDROLASE OF PHP SUPERFAMILY-RELATED PROTEIN"/>
    <property type="match status" value="1"/>
</dbReference>
<keyword evidence="3" id="KW-0378">Hydrolase</keyword>
<feature type="binding site" evidence="5">
    <location>
        <position position="20"/>
    </location>
    <ligand>
        <name>a divalent metal cation</name>
        <dbReference type="ChEBI" id="CHEBI:60240"/>
        <label>1</label>
    </ligand>
</feature>
<evidence type="ECO:0000256" key="1">
    <source>
        <dbReference type="ARBA" id="ARBA00009275"/>
    </source>
</evidence>
<feature type="binding site" evidence="5">
    <location>
        <position position="105"/>
    </location>
    <ligand>
        <name>a divalent metal cation</name>
        <dbReference type="ChEBI" id="CHEBI:60240"/>
        <label>1</label>
    </ligand>
</feature>
<evidence type="ECO:0000256" key="4">
    <source>
        <dbReference type="ARBA" id="ARBA00093287"/>
    </source>
</evidence>
<feature type="binding site" evidence="5">
    <location>
        <position position="220"/>
    </location>
    <ligand>
        <name>a divalent metal cation</name>
        <dbReference type="ChEBI" id="CHEBI:60240"/>
        <label>1</label>
    </ligand>
</feature>
<dbReference type="CDD" id="cd01310">
    <property type="entry name" value="TatD_DNAse"/>
    <property type="match status" value="1"/>
</dbReference>
<comment type="similarity">
    <text evidence="1">Belongs to the metallo-dependent hydrolases superfamily. TatD-type hydrolase family.</text>
</comment>
<dbReference type="EMBL" id="HBHR01008191">
    <property type="protein sequence ID" value="CAD9861435.1"/>
    <property type="molecule type" value="Transcribed_RNA"/>
</dbReference>
<keyword evidence="2 5" id="KW-0479">Metal-binding</keyword>
<feature type="binding site" evidence="5">
    <location>
        <position position="148"/>
    </location>
    <ligand>
        <name>a divalent metal cation</name>
        <dbReference type="ChEBI" id="CHEBI:60240"/>
        <label>2</label>
    </ligand>
</feature>
<dbReference type="GO" id="GO:0016788">
    <property type="term" value="F:hydrolase activity, acting on ester bonds"/>
    <property type="evidence" value="ECO:0007669"/>
    <property type="project" value="InterPro"/>
</dbReference>
<reference evidence="6" key="1">
    <citation type="submission" date="2021-01" db="EMBL/GenBank/DDBJ databases">
        <authorList>
            <person name="Corre E."/>
            <person name="Pelletier E."/>
            <person name="Niang G."/>
            <person name="Scheremetjew M."/>
            <person name="Finn R."/>
            <person name="Kale V."/>
            <person name="Holt S."/>
            <person name="Cochrane G."/>
            <person name="Meng A."/>
            <person name="Brown T."/>
            <person name="Cohen L."/>
        </authorList>
    </citation>
    <scope>NUCLEOTIDE SEQUENCE</scope>
    <source>
        <strain evidence="6">CCMP1661</strain>
    </source>
</reference>
<protein>
    <recommendedName>
        <fullName evidence="7">TatD related DNase</fullName>
    </recommendedName>
</protein>
<dbReference type="Pfam" id="PF01026">
    <property type="entry name" value="TatD_DNase"/>
    <property type="match status" value="1"/>
</dbReference>
<dbReference type="SUPFAM" id="SSF51556">
    <property type="entry name" value="Metallo-dependent hydrolases"/>
    <property type="match status" value="1"/>
</dbReference>
<dbReference type="PANTHER" id="PTHR46317:SF1">
    <property type="entry name" value="HYDROLASE, TATD FAMILY"/>
    <property type="match status" value="1"/>
</dbReference>
<comment type="function">
    <text evidence="4">Exhibits 3'-exonuclease activities and apurinic/apyrimidinic (AP) endonuclease (in vitro). Show preferential AP endonuclease activity on double-stranded DNA substrates and 3'- exonuclease activity on single-stranded DNA.</text>
</comment>
<evidence type="ECO:0000256" key="3">
    <source>
        <dbReference type="ARBA" id="ARBA00022801"/>
    </source>
</evidence>
<dbReference type="InterPro" id="IPR032466">
    <property type="entry name" value="Metal_Hydrolase"/>
</dbReference>
<dbReference type="InterPro" id="IPR001130">
    <property type="entry name" value="TatD-like"/>
</dbReference>
<feature type="binding site" evidence="5">
    <location>
        <position position="22"/>
    </location>
    <ligand>
        <name>a divalent metal cation</name>
        <dbReference type="ChEBI" id="CHEBI:60240"/>
        <label>1</label>
    </ligand>
</feature>
<dbReference type="PIRSF" id="PIRSF005902">
    <property type="entry name" value="DNase_TatD"/>
    <property type="match status" value="1"/>
</dbReference>
<organism evidence="6">
    <name type="scientific">Fibrocapsa japonica</name>
    <dbReference type="NCBI Taxonomy" id="94617"/>
    <lineage>
        <taxon>Eukaryota</taxon>
        <taxon>Sar</taxon>
        <taxon>Stramenopiles</taxon>
        <taxon>Ochrophyta</taxon>
        <taxon>Raphidophyceae</taxon>
        <taxon>Chattonellales</taxon>
        <taxon>Chattonellaceae</taxon>
        <taxon>Fibrocapsa</taxon>
    </lineage>
</organism>
<evidence type="ECO:0000256" key="2">
    <source>
        <dbReference type="ARBA" id="ARBA00022723"/>
    </source>
</evidence>
<dbReference type="GO" id="GO:0046872">
    <property type="term" value="F:metal ion binding"/>
    <property type="evidence" value="ECO:0007669"/>
    <property type="project" value="UniProtKB-KW"/>
</dbReference>